<organism evidence="3 4">
    <name type="scientific">Mycolicibacterium thermoresistibile</name>
    <name type="common">Mycobacterium thermoresistibile</name>
    <dbReference type="NCBI Taxonomy" id="1797"/>
    <lineage>
        <taxon>Bacteria</taxon>
        <taxon>Bacillati</taxon>
        <taxon>Actinomycetota</taxon>
        <taxon>Actinomycetes</taxon>
        <taxon>Mycobacteriales</taxon>
        <taxon>Mycobacteriaceae</taxon>
        <taxon>Mycolicibacterium</taxon>
    </lineage>
</organism>
<evidence type="ECO:0000256" key="1">
    <source>
        <dbReference type="SAM" id="MobiDB-lite"/>
    </source>
</evidence>
<feature type="region of interest" description="Disordered" evidence="1">
    <location>
        <begin position="79"/>
        <end position="102"/>
    </location>
</feature>
<accession>A0A100XEK1</accession>
<evidence type="ECO:0000313" key="4">
    <source>
        <dbReference type="Proteomes" id="UP000069654"/>
    </source>
</evidence>
<keyword evidence="2" id="KW-0472">Membrane</keyword>
<dbReference type="AlphaFoldDB" id="A0A100XEK1"/>
<evidence type="ECO:0000256" key="2">
    <source>
        <dbReference type="SAM" id="Phobius"/>
    </source>
</evidence>
<gene>
    <name evidence="3" type="ORF">RMCT_2048</name>
</gene>
<dbReference type="EMBL" id="BCTB01000012">
    <property type="protein sequence ID" value="GAT15078.1"/>
    <property type="molecule type" value="Genomic_DNA"/>
</dbReference>
<keyword evidence="2" id="KW-0812">Transmembrane</keyword>
<reference evidence="4" key="2">
    <citation type="submission" date="2016-02" db="EMBL/GenBank/DDBJ databases">
        <title>Draft genome sequence of five rapidly growing Mycobacterium species.</title>
        <authorList>
            <person name="Katahira K."/>
            <person name="Gotou Y."/>
            <person name="Iida K."/>
            <person name="Ogura Y."/>
            <person name="Hayashi T."/>
        </authorList>
    </citation>
    <scope>NUCLEOTIDE SEQUENCE [LARGE SCALE GENOMIC DNA]</scope>
    <source>
        <strain evidence="4">JCM6362</strain>
    </source>
</reference>
<reference evidence="3 4" key="1">
    <citation type="journal article" date="2016" name="Genome Announc.">
        <title>Draft Genome Sequences of Five Rapidly Growing Mycobacterium Species, M. thermoresistibile, M. fortuitum subsp. acetamidolyticum, M. canariasense, M. brisbanense, and M. novocastrense.</title>
        <authorList>
            <person name="Katahira K."/>
            <person name="Ogura Y."/>
            <person name="Gotoh Y."/>
            <person name="Hayashi T."/>
        </authorList>
    </citation>
    <scope>NUCLEOTIDE SEQUENCE [LARGE SCALE GENOMIC DNA]</scope>
    <source>
        <strain evidence="3 4">JCM6362</strain>
    </source>
</reference>
<evidence type="ECO:0000313" key="3">
    <source>
        <dbReference type="EMBL" id="GAT15078.1"/>
    </source>
</evidence>
<proteinExistence type="predicted"/>
<keyword evidence="2" id="KW-1133">Transmembrane helix</keyword>
<dbReference type="Proteomes" id="UP000069654">
    <property type="component" value="Unassembled WGS sequence"/>
</dbReference>
<sequence length="102" mass="10704">MTPSAIVRTAARGSGAGVTVTVNAVAVAVAAPSAATFFDRRLRLRCFDIGPSPDSQLGLREGSSFVTLLKVLPSKYPYASDCDPDNSYGVHRRHPAAMPSPS</sequence>
<protein>
    <submittedName>
        <fullName evidence="3">Uncharacterized protein</fullName>
    </submittedName>
</protein>
<name>A0A100XEK1_MYCTH</name>
<comment type="caution">
    <text evidence="3">The sequence shown here is derived from an EMBL/GenBank/DDBJ whole genome shotgun (WGS) entry which is preliminary data.</text>
</comment>
<feature type="transmembrane region" description="Helical" evidence="2">
    <location>
        <begin position="20"/>
        <end position="38"/>
    </location>
</feature>